<evidence type="ECO:0000256" key="3">
    <source>
        <dbReference type="ARBA" id="ARBA00023125"/>
    </source>
</evidence>
<name>A0A1N7L5C6_9FLAO</name>
<proteinExistence type="predicted"/>
<dbReference type="AlphaFoldDB" id="A0A1N7L5C6"/>
<gene>
    <name evidence="6" type="ORF">SAMN05421789_104229</name>
</gene>
<accession>A0A1N7L5C6</accession>
<dbReference type="PANTHER" id="PTHR43133:SF8">
    <property type="entry name" value="RNA POLYMERASE SIGMA FACTOR HI_1459-RELATED"/>
    <property type="match status" value="1"/>
</dbReference>
<evidence type="ECO:0000256" key="2">
    <source>
        <dbReference type="ARBA" id="ARBA00023082"/>
    </source>
</evidence>
<keyword evidence="4" id="KW-0804">Transcription</keyword>
<dbReference type="InterPro" id="IPR007627">
    <property type="entry name" value="RNA_pol_sigma70_r2"/>
</dbReference>
<dbReference type="RefSeq" id="WP_076386443.1">
    <property type="nucleotide sequence ID" value="NZ_FTOI01000004.1"/>
</dbReference>
<keyword evidence="7" id="KW-1185">Reference proteome</keyword>
<dbReference type="GO" id="GO:0003677">
    <property type="term" value="F:DNA binding"/>
    <property type="evidence" value="ECO:0007669"/>
    <property type="project" value="UniProtKB-KW"/>
</dbReference>
<dbReference type="Gene3D" id="1.10.1740.10">
    <property type="match status" value="1"/>
</dbReference>
<keyword evidence="2" id="KW-0731">Sigma factor</keyword>
<dbReference type="EMBL" id="FTOI01000004">
    <property type="protein sequence ID" value="SIS68976.1"/>
    <property type="molecule type" value="Genomic_DNA"/>
</dbReference>
<dbReference type="Proteomes" id="UP000185839">
    <property type="component" value="Unassembled WGS sequence"/>
</dbReference>
<reference evidence="7" key="1">
    <citation type="submission" date="2017-01" db="EMBL/GenBank/DDBJ databases">
        <authorList>
            <person name="Varghese N."/>
            <person name="Submissions S."/>
        </authorList>
    </citation>
    <scope>NUCLEOTIDE SEQUENCE [LARGE SCALE GENOMIC DNA]</scope>
    <source>
        <strain evidence="7">DSM 23145</strain>
    </source>
</reference>
<dbReference type="InterPro" id="IPR039425">
    <property type="entry name" value="RNA_pol_sigma-70-like"/>
</dbReference>
<evidence type="ECO:0000313" key="6">
    <source>
        <dbReference type="EMBL" id="SIS68976.1"/>
    </source>
</evidence>
<dbReference type="GO" id="GO:0006352">
    <property type="term" value="P:DNA-templated transcription initiation"/>
    <property type="evidence" value="ECO:0007669"/>
    <property type="project" value="InterPro"/>
</dbReference>
<dbReference type="InterPro" id="IPR013325">
    <property type="entry name" value="RNA_pol_sigma_r2"/>
</dbReference>
<evidence type="ECO:0000256" key="1">
    <source>
        <dbReference type="ARBA" id="ARBA00023015"/>
    </source>
</evidence>
<keyword evidence="1" id="KW-0805">Transcription regulation</keyword>
<feature type="domain" description="RNA polymerase sigma-70 region 2" evidence="5">
    <location>
        <begin position="6"/>
        <end position="73"/>
    </location>
</feature>
<dbReference type="SUPFAM" id="SSF88946">
    <property type="entry name" value="Sigma2 domain of RNA polymerase sigma factors"/>
    <property type="match status" value="1"/>
</dbReference>
<sequence>MDFENLYHHYSPKIFRLCLGYFNDVHQAKDITQETFITVFEQLKNLKNQNNISGWIFKIATNKCLRQIENENRKQSVYNYDFSLHETKEVPDLEENFANLQKYIFELEKVTAFCIPVSSL</sequence>
<keyword evidence="3" id="KW-0238">DNA-binding</keyword>
<dbReference type="PANTHER" id="PTHR43133">
    <property type="entry name" value="RNA POLYMERASE ECF-TYPE SIGMA FACTO"/>
    <property type="match status" value="1"/>
</dbReference>
<dbReference type="Pfam" id="PF04542">
    <property type="entry name" value="Sigma70_r2"/>
    <property type="match status" value="1"/>
</dbReference>
<dbReference type="OrthoDB" id="9780326at2"/>
<evidence type="ECO:0000256" key="4">
    <source>
        <dbReference type="ARBA" id="ARBA00023163"/>
    </source>
</evidence>
<protein>
    <submittedName>
        <fullName evidence="6">RNA polymerase sigma-70 factor, ECF subfamily</fullName>
    </submittedName>
</protein>
<dbReference type="GO" id="GO:0016987">
    <property type="term" value="F:sigma factor activity"/>
    <property type="evidence" value="ECO:0007669"/>
    <property type="project" value="UniProtKB-KW"/>
</dbReference>
<organism evidence="6 7">
    <name type="scientific">Kaistella chaponensis</name>
    <dbReference type="NCBI Taxonomy" id="713588"/>
    <lineage>
        <taxon>Bacteria</taxon>
        <taxon>Pseudomonadati</taxon>
        <taxon>Bacteroidota</taxon>
        <taxon>Flavobacteriia</taxon>
        <taxon>Flavobacteriales</taxon>
        <taxon>Weeksellaceae</taxon>
        <taxon>Chryseobacterium group</taxon>
        <taxon>Kaistella</taxon>
    </lineage>
</organism>
<evidence type="ECO:0000313" key="7">
    <source>
        <dbReference type="Proteomes" id="UP000185839"/>
    </source>
</evidence>
<dbReference type="STRING" id="713588.SAMN05421789_104229"/>
<evidence type="ECO:0000259" key="5">
    <source>
        <dbReference type="Pfam" id="PF04542"/>
    </source>
</evidence>